<accession>A0A8C8ZSW1</accession>
<feature type="region of interest" description="Disordered" evidence="2">
    <location>
        <begin position="172"/>
        <end position="209"/>
    </location>
</feature>
<dbReference type="AlphaFoldDB" id="A0A8C8ZSW1"/>
<keyword evidence="3" id="KW-0472">Membrane</keyword>
<evidence type="ECO:0000256" key="3">
    <source>
        <dbReference type="SAM" id="Phobius"/>
    </source>
</evidence>
<evidence type="ECO:0000256" key="2">
    <source>
        <dbReference type="SAM" id="MobiDB-lite"/>
    </source>
</evidence>
<evidence type="ECO:0000313" key="4">
    <source>
        <dbReference type="Ensembl" id="ENSPSMP00000022819.1"/>
    </source>
</evidence>
<organism evidence="4 5">
    <name type="scientific">Prolemur simus</name>
    <name type="common">Greater bamboo lemur</name>
    <name type="synonym">Hapalemur simus</name>
    <dbReference type="NCBI Taxonomy" id="1328070"/>
    <lineage>
        <taxon>Eukaryota</taxon>
        <taxon>Metazoa</taxon>
        <taxon>Chordata</taxon>
        <taxon>Craniata</taxon>
        <taxon>Vertebrata</taxon>
        <taxon>Euteleostomi</taxon>
        <taxon>Mammalia</taxon>
        <taxon>Eutheria</taxon>
        <taxon>Euarchontoglires</taxon>
        <taxon>Primates</taxon>
        <taxon>Strepsirrhini</taxon>
        <taxon>Lemuriformes</taxon>
        <taxon>Lemuridae</taxon>
        <taxon>Prolemur</taxon>
    </lineage>
</organism>
<keyword evidence="3" id="KW-0812">Transmembrane</keyword>
<dbReference type="InterPro" id="IPR036259">
    <property type="entry name" value="MFS_trans_sf"/>
</dbReference>
<protein>
    <recommendedName>
        <fullName evidence="6">Sphingolipid transporter 3 (putative)</fullName>
    </recommendedName>
</protein>
<dbReference type="Ensembl" id="ENSPSMT00000026510.1">
    <property type="protein sequence ID" value="ENSPSMP00000022819.1"/>
    <property type="gene ID" value="ENSPSMG00000016165.1"/>
</dbReference>
<feature type="region of interest" description="Disordered" evidence="2">
    <location>
        <begin position="1"/>
        <end position="32"/>
    </location>
</feature>
<dbReference type="GeneTree" id="ENSGT00390000005976"/>
<dbReference type="GO" id="GO:0016020">
    <property type="term" value="C:membrane"/>
    <property type="evidence" value="ECO:0007669"/>
    <property type="project" value="UniProtKB-SubCell"/>
</dbReference>
<reference evidence="4" key="1">
    <citation type="submission" date="2025-08" db="UniProtKB">
        <authorList>
            <consortium name="Ensembl"/>
        </authorList>
    </citation>
    <scope>IDENTIFICATION</scope>
</reference>
<dbReference type="SUPFAM" id="SSF103473">
    <property type="entry name" value="MFS general substrate transporter"/>
    <property type="match status" value="1"/>
</dbReference>
<name>A0A8C8ZSW1_PROSS</name>
<feature type="compositionally biased region" description="Low complexity" evidence="2">
    <location>
        <begin position="17"/>
        <end position="28"/>
    </location>
</feature>
<dbReference type="Proteomes" id="UP000694414">
    <property type="component" value="Unplaced"/>
</dbReference>
<reference evidence="4" key="2">
    <citation type="submission" date="2025-09" db="UniProtKB">
        <authorList>
            <consortium name="Ensembl"/>
        </authorList>
    </citation>
    <scope>IDENTIFICATION</scope>
</reference>
<evidence type="ECO:0008006" key="6">
    <source>
        <dbReference type="Google" id="ProtNLM"/>
    </source>
</evidence>
<sequence>MAGGMSTECPEPGPQGPQGQSPGPGWQGASAVGQCPPPATPVPWSLPRWRAYVAAAVLCYINLLNYMNWFIIAGVLLDVQKFFQISDSRAGLLQTVFLALLSGPGSRGHGHSQLLHHRAHRPGRPLREGPAHPHARHLLHLYPRWKWSGLRAGLGRDGADWKLALGPPNHALPGGRGLDPVHPAGSRPAPGSLREAGGGGRGGPEERLV</sequence>
<proteinExistence type="predicted"/>
<evidence type="ECO:0000313" key="5">
    <source>
        <dbReference type="Proteomes" id="UP000694414"/>
    </source>
</evidence>
<comment type="subcellular location">
    <subcellularLocation>
        <location evidence="1">Membrane</location>
        <topology evidence="1">Multi-pass membrane protein</topology>
    </subcellularLocation>
</comment>
<feature type="transmembrane region" description="Helical" evidence="3">
    <location>
        <begin position="51"/>
        <end position="77"/>
    </location>
</feature>
<keyword evidence="5" id="KW-1185">Reference proteome</keyword>
<evidence type="ECO:0000256" key="1">
    <source>
        <dbReference type="ARBA" id="ARBA00004141"/>
    </source>
</evidence>
<keyword evidence="3" id="KW-1133">Transmembrane helix</keyword>